<proteinExistence type="predicted"/>
<dbReference type="EMBL" id="JBEYXT010000022">
    <property type="protein sequence ID" value="MEU6800905.1"/>
    <property type="molecule type" value="Genomic_DNA"/>
</dbReference>
<gene>
    <name evidence="6" type="ORF">ABZ931_07815</name>
</gene>
<dbReference type="Gene3D" id="1.10.357.10">
    <property type="entry name" value="Tetracycline Repressor, domain 2"/>
    <property type="match status" value="1"/>
</dbReference>
<dbReference type="PANTHER" id="PTHR30055">
    <property type="entry name" value="HTH-TYPE TRANSCRIPTIONAL REGULATOR RUTR"/>
    <property type="match status" value="1"/>
</dbReference>
<evidence type="ECO:0000313" key="6">
    <source>
        <dbReference type="EMBL" id="MEU6800905.1"/>
    </source>
</evidence>
<name>A0ABV3AUQ0_9ACTN</name>
<dbReference type="Pfam" id="PF17754">
    <property type="entry name" value="TetR_C_14"/>
    <property type="match status" value="1"/>
</dbReference>
<accession>A0ABV3AUQ0</accession>
<keyword evidence="2 4" id="KW-0238">DNA-binding</keyword>
<dbReference type="InterPro" id="IPR050109">
    <property type="entry name" value="HTH-type_TetR-like_transc_reg"/>
</dbReference>
<evidence type="ECO:0000256" key="2">
    <source>
        <dbReference type="ARBA" id="ARBA00023125"/>
    </source>
</evidence>
<dbReference type="InterPro" id="IPR001647">
    <property type="entry name" value="HTH_TetR"/>
</dbReference>
<dbReference type="SUPFAM" id="SSF46689">
    <property type="entry name" value="Homeodomain-like"/>
    <property type="match status" value="1"/>
</dbReference>
<sequence>MVKQGLRERSKARRREAVIRAAFELFAEQGYDATTVAEIAERAEVSPRTVAMYFPSKQDIAMSKFSEGADRLTEAMRERSPDERAVDVLGRWLLAEHESGDDEMVELERRMFVANPELAALRTARMDAAIRESTRVVAEDLGVAPDSVGPRMVAVAATAIIIELFTGAQESDLEQAAVVALRLIEAAIESLSRDAD</sequence>
<dbReference type="InterPro" id="IPR041347">
    <property type="entry name" value="MftR_C"/>
</dbReference>
<dbReference type="PRINTS" id="PR00455">
    <property type="entry name" value="HTHTETR"/>
</dbReference>
<comment type="caution">
    <text evidence="6">The sequence shown here is derived from an EMBL/GenBank/DDBJ whole genome shotgun (WGS) entry which is preliminary data.</text>
</comment>
<protein>
    <submittedName>
        <fullName evidence="6">Helix-turn-helix domain-containing protein</fullName>
    </submittedName>
</protein>
<dbReference type="InterPro" id="IPR009057">
    <property type="entry name" value="Homeodomain-like_sf"/>
</dbReference>
<evidence type="ECO:0000313" key="7">
    <source>
        <dbReference type="Proteomes" id="UP001551189"/>
    </source>
</evidence>
<evidence type="ECO:0000256" key="3">
    <source>
        <dbReference type="ARBA" id="ARBA00023163"/>
    </source>
</evidence>
<evidence type="ECO:0000259" key="5">
    <source>
        <dbReference type="PROSITE" id="PS50977"/>
    </source>
</evidence>
<dbReference type="Pfam" id="PF00440">
    <property type="entry name" value="TetR_N"/>
    <property type="match status" value="1"/>
</dbReference>
<keyword evidence="1" id="KW-0805">Transcription regulation</keyword>
<dbReference type="RefSeq" id="WP_359692211.1">
    <property type="nucleotide sequence ID" value="NZ_JBEYXT010000022.1"/>
</dbReference>
<feature type="domain" description="HTH tetR-type" evidence="5">
    <location>
        <begin position="12"/>
        <end position="72"/>
    </location>
</feature>
<dbReference type="PANTHER" id="PTHR30055:SF234">
    <property type="entry name" value="HTH-TYPE TRANSCRIPTIONAL REGULATOR BETI"/>
    <property type="match status" value="1"/>
</dbReference>
<dbReference type="PROSITE" id="PS50977">
    <property type="entry name" value="HTH_TETR_2"/>
    <property type="match status" value="1"/>
</dbReference>
<dbReference type="Gene3D" id="1.10.10.60">
    <property type="entry name" value="Homeodomain-like"/>
    <property type="match status" value="1"/>
</dbReference>
<evidence type="ECO:0000256" key="1">
    <source>
        <dbReference type="ARBA" id="ARBA00023015"/>
    </source>
</evidence>
<keyword evidence="3" id="KW-0804">Transcription</keyword>
<keyword evidence="7" id="KW-1185">Reference proteome</keyword>
<feature type="DNA-binding region" description="H-T-H motif" evidence="4">
    <location>
        <begin position="35"/>
        <end position="54"/>
    </location>
</feature>
<dbReference type="Proteomes" id="UP001551189">
    <property type="component" value="Unassembled WGS sequence"/>
</dbReference>
<organism evidence="6 7">
    <name type="scientific">Streptomyces neyagawaensis</name>
    <dbReference type="NCBI Taxonomy" id="42238"/>
    <lineage>
        <taxon>Bacteria</taxon>
        <taxon>Bacillati</taxon>
        <taxon>Actinomycetota</taxon>
        <taxon>Actinomycetes</taxon>
        <taxon>Kitasatosporales</taxon>
        <taxon>Streptomycetaceae</taxon>
        <taxon>Streptomyces</taxon>
    </lineage>
</organism>
<reference evidence="6 7" key="1">
    <citation type="submission" date="2024-06" db="EMBL/GenBank/DDBJ databases">
        <title>The Natural Products Discovery Center: Release of the First 8490 Sequenced Strains for Exploring Actinobacteria Biosynthetic Diversity.</title>
        <authorList>
            <person name="Kalkreuter E."/>
            <person name="Kautsar S.A."/>
            <person name="Yang D."/>
            <person name="Bader C.D."/>
            <person name="Teijaro C.N."/>
            <person name="Fluegel L."/>
            <person name="Davis C.M."/>
            <person name="Simpson J.R."/>
            <person name="Lauterbach L."/>
            <person name="Steele A.D."/>
            <person name="Gui C."/>
            <person name="Meng S."/>
            <person name="Li G."/>
            <person name="Viehrig K."/>
            <person name="Ye F."/>
            <person name="Su P."/>
            <person name="Kiefer A.F."/>
            <person name="Nichols A."/>
            <person name="Cepeda A.J."/>
            <person name="Yan W."/>
            <person name="Fan B."/>
            <person name="Jiang Y."/>
            <person name="Adhikari A."/>
            <person name="Zheng C.-J."/>
            <person name="Schuster L."/>
            <person name="Cowan T.M."/>
            <person name="Smanski M.J."/>
            <person name="Chevrette M.G."/>
            <person name="De Carvalho L.P.S."/>
            <person name="Shen B."/>
        </authorList>
    </citation>
    <scope>NUCLEOTIDE SEQUENCE [LARGE SCALE GENOMIC DNA]</scope>
    <source>
        <strain evidence="6 7">NPDC046851</strain>
    </source>
</reference>
<evidence type="ECO:0000256" key="4">
    <source>
        <dbReference type="PROSITE-ProRule" id="PRU00335"/>
    </source>
</evidence>